<sequence length="101" mass="10891">MLFNSERFLTLLTTTQRIGRFAIVGGGFPTFVCLLNHFMDHGNIFASVTDNAGGGVPILFWIFVTLIGFVTETVSSRIATWSAQCSSGRGQDVSNSAVNIS</sequence>
<evidence type="ECO:0000256" key="1">
    <source>
        <dbReference type="SAM" id="Phobius"/>
    </source>
</evidence>
<organism evidence="2 3">
    <name type="scientific">Novipirellula caenicola</name>
    <dbReference type="NCBI Taxonomy" id="1536901"/>
    <lineage>
        <taxon>Bacteria</taxon>
        <taxon>Pseudomonadati</taxon>
        <taxon>Planctomycetota</taxon>
        <taxon>Planctomycetia</taxon>
        <taxon>Pirellulales</taxon>
        <taxon>Pirellulaceae</taxon>
        <taxon>Novipirellula</taxon>
    </lineage>
</organism>
<feature type="transmembrane region" description="Helical" evidence="1">
    <location>
        <begin position="21"/>
        <end position="39"/>
    </location>
</feature>
<proteinExistence type="predicted"/>
<keyword evidence="1" id="KW-1133">Transmembrane helix</keyword>
<dbReference type="EMBL" id="BAABRO010000003">
    <property type="protein sequence ID" value="GAA5506719.1"/>
    <property type="molecule type" value="Genomic_DNA"/>
</dbReference>
<dbReference type="RefSeq" id="WP_345683631.1">
    <property type="nucleotide sequence ID" value="NZ_BAABRO010000003.1"/>
</dbReference>
<gene>
    <name evidence="2" type="ORF">Rcae01_02172</name>
</gene>
<keyword evidence="1" id="KW-0812">Transmembrane</keyword>
<dbReference type="Proteomes" id="UP001416858">
    <property type="component" value="Unassembled WGS sequence"/>
</dbReference>
<name>A0ABP9VNF1_9BACT</name>
<evidence type="ECO:0000313" key="2">
    <source>
        <dbReference type="EMBL" id="GAA5506719.1"/>
    </source>
</evidence>
<protein>
    <submittedName>
        <fullName evidence="2">Uncharacterized protein</fullName>
    </submittedName>
</protein>
<feature type="transmembrane region" description="Helical" evidence="1">
    <location>
        <begin position="51"/>
        <end position="70"/>
    </location>
</feature>
<comment type="caution">
    <text evidence="2">The sequence shown here is derived from an EMBL/GenBank/DDBJ whole genome shotgun (WGS) entry which is preliminary data.</text>
</comment>
<reference evidence="2 3" key="1">
    <citation type="submission" date="2024-02" db="EMBL/GenBank/DDBJ databases">
        <title>Rhodopirellula caenicola NBRC 110016.</title>
        <authorList>
            <person name="Ichikawa N."/>
            <person name="Katano-Makiyama Y."/>
            <person name="Hidaka K."/>
        </authorList>
    </citation>
    <scope>NUCLEOTIDE SEQUENCE [LARGE SCALE GENOMIC DNA]</scope>
    <source>
        <strain evidence="2 3">NBRC 110016</strain>
    </source>
</reference>
<keyword evidence="3" id="KW-1185">Reference proteome</keyword>
<keyword evidence="1" id="KW-0472">Membrane</keyword>
<evidence type="ECO:0000313" key="3">
    <source>
        <dbReference type="Proteomes" id="UP001416858"/>
    </source>
</evidence>
<accession>A0ABP9VNF1</accession>